<sequence length="135" mass="15043">MTVGMINANPVVHERPERAAHPHAAAALDPLDVFDTVRDIKDPEHPYSLEQLSVLSQESISVDEKLGRIQYVCCMLTYILALHFCACTVLKIVQHCSMATVIGLCLRLKLMQNFPPHFKVLLCFPVSGILIIMTS</sequence>
<keyword evidence="3" id="KW-1185">Reference proteome</keyword>
<dbReference type="PANTHER" id="PTHR12377:SF3">
    <property type="entry name" value="PROTEIN AE7-LIKE 1"/>
    <property type="match status" value="1"/>
</dbReference>
<dbReference type="OrthoDB" id="2746at2759"/>
<proteinExistence type="inferred from homology"/>
<dbReference type="InterPro" id="IPR039796">
    <property type="entry name" value="MIP18"/>
</dbReference>
<gene>
    <name evidence="2" type="ORF">HU200_029656</name>
</gene>
<dbReference type="Proteomes" id="UP000636709">
    <property type="component" value="Unassembled WGS sequence"/>
</dbReference>
<dbReference type="AlphaFoldDB" id="A0A835BQ04"/>
<dbReference type="PANTHER" id="PTHR12377">
    <property type="entry name" value="CYTOSOLIC IRON-SULFUR ASSEMBLY COMPONENT 2B-RELATED"/>
    <property type="match status" value="1"/>
</dbReference>
<evidence type="ECO:0000313" key="3">
    <source>
        <dbReference type="Proteomes" id="UP000636709"/>
    </source>
</evidence>
<comment type="similarity">
    <text evidence="1">Belongs to the MIP18 family.</text>
</comment>
<reference evidence="2" key="1">
    <citation type="submission" date="2020-07" db="EMBL/GenBank/DDBJ databases">
        <title>Genome sequence and genetic diversity analysis of an under-domesticated orphan crop, white fonio (Digitaria exilis).</title>
        <authorList>
            <person name="Bennetzen J.L."/>
            <person name="Chen S."/>
            <person name="Ma X."/>
            <person name="Wang X."/>
            <person name="Yssel A.E.J."/>
            <person name="Chaluvadi S.R."/>
            <person name="Johnson M."/>
            <person name="Gangashetty P."/>
            <person name="Hamidou F."/>
            <person name="Sanogo M.D."/>
            <person name="Zwaenepoel A."/>
            <person name="Wallace J."/>
            <person name="Van De Peer Y."/>
            <person name="Van Deynze A."/>
        </authorList>
    </citation>
    <scope>NUCLEOTIDE SEQUENCE</scope>
    <source>
        <tissue evidence="2">Leaves</tissue>
    </source>
</reference>
<dbReference type="Gene3D" id="3.30.300.130">
    <property type="entry name" value="Fe-S cluster assembly (FSCA)"/>
    <property type="match status" value="1"/>
</dbReference>
<evidence type="ECO:0000313" key="2">
    <source>
        <dbReference type="EMBL" id="KAF8709936.1"/>
    </source>
</evidence>
<protein>
    <recommendedName>
        <fullName evidence="4">MIP18 family-like domain-containing protein</fullName>
    </recommendedName>
</protein>
<evidence type="ECO:0008006" key="4">
    <source>
        <dbReference type="Google" id="ProtNLM"/>
    </source>
</evidence>
<organism evidence="2 3">
    <name type="scientific">Digitaria exilis</name>
    <dbReference type="NCBI Taxonomy" id="1010633"/>
    <lineage>
        <taxon>Eukaryota</taxon>
        <taxon>Viridiplantae</taxon>
        <taxon>Streptophyta</taxon>
        <taxon>Embryophyta</taxon>
        <taxon>Tracheophyta</taxon>
        <taxon>Spermatophyta</taxon>
        <taxon>Magnoliopsida</taxon>
        <taxon>Liliopsida</taxon>
        <taxon>Poales</taxon>
        <taxon>Poaceae</taxon>
        <taxon>PACMAD clade</taxon>
        <taxon>Panicoideae</taxon>
        <taxon>Panicodae</taxon>
        <taxon>Paniceae</taxon>
        <taxon>Anthephorinae</taxon>
        <taxon>Digitaria</taxon>
    </lineage>
</organism>
<comment type="caution">
    <text evidence="2">The sequence shown here is derived from an EMBL/GenBank/DDBJ whole genome shotgun (WGS) entry which is preliminary data.</text>
</comment>
<dbReference type="EMBL" id="JACEFO010001754">
    <property type="protein sequence ID" value="KAF8709936.1"/>
    <property type="molecule type" value="Genomic_DNA"/>
</dbReference>
<accession>A0A835BQ04</accession>
<evidence type="ECO:0000256" key="1">
    <source>
        <dbReference type="ARBA" id="ARBA00010381"/>
    </source>
</evidence>
<dbReference type="GO" id="GO:0051604">
    <property type="term" value="P:protein maturation"/>
    <property type="evidence" value="ECO:0007669"/>
    <property type="project" value="InterPro"/>
</dbReference>
<name>A0A835BQ04_9POAL</name>
<dbReference type="InterPro" id="IPR034904">
    <property type="entry name" value="FSCA_dom_sf"/>
</dbReference>